<evidence type="ECO:0000256" key="1">
    <source>
        <dbReference type="SAM" id="MobiDB-lite"/>
    </source>
</evidence>
<feature type="compositionally biased region" description="Basic and acidic residues" evidence="1">
    <location>
        <begin position="1"/>
        <end position="32"/>
    </location>
</feature>
<reference evidence="3" key="1">
    <citation type="journal article" date="2019" name="Int. J. Syst. Evol. Microbiol.">
        <title>The Global Catalogue of Microorganisms (GCM) 10K type strain sequencing project: providing services to taxonomists for standard genome sequencing and annotation.</title>
        <authorList>
            <consortium name="The Broad Institute Genomics Platform"/>
            <consortium name="The Broad Institute Genome Sequencing Center for Infectious Disease"/>
            <person name="Wu L."/>
            <person name="Ma J."/>
        </authorList>
    </citation>
    <scope>NUCLEOTIDE SEQUENCE [LARGE SCALE GENOMIC DNA]</scope>
    <source>
        <strain evidence="3">CGMCC 1.15461</strain>
    </source>
</reference>
<feature type="compositionally biased region" description="Basic and acidic residues" evidence="1">
    <location>
        <begin position="43"/>
        <end position="57"/>
    </location>
</feature>
<sequence length="57" mass="6541">METDKEKNGLNITREERINEGSGHFDSEKDPSGTDPNRYENISSEKNKDNADKKKDK</sequence>
<name>A0ABQ1JAZ8_9FLAO</name>
<feature type="region of interest" description="Disordered" evidence="1">
    <location>
        <begin position="1"/>
        <end position="57"/>
    </location>
</feature>
<dbReference type="RefSeq" id="WP_188619174.1">
    <property type="nucleotide sequence ID" value="NZ_BMJE01000001.1"/>
</dbReference>
<protein>
    <submittedName>
        <fullName evidence="2">Uncharacterized protein</fullName>
    </submittedName>
</protein>
<comment type="caution">
    <text evidence="2">The sequence shown here is derived from an EMBL/GenBank/DDBJ whole genome shotgun (WGS) entry which is preliminary data.</text>
</comment>
<evidence type="ECO:0000313" key="2">
    <source>
        <dbReference type="EMBL" id="GGB64191.1"/>
    </source>
</evidence>
<organism evidence="2 3">
    <name type="scientific">Flavobacterium suaedae</name>
    <dbReference type="NCBI Taxonomy" id="1767027"/>
    <lineage>
        <taxon>Bacteria</taxon>
        <taxon>Pseudomonadati</taxon>
        <taxon>Bacteroidota</taxon>
        <taxon>Flavobacteriia</taxon>
        <taxon>Flavobacteriales</taxon>
        <taxon>Flavobacteriaceae</taxon>
        <taxon>Flavobacterium</taxon>
    </lineage>
</organism>
<evidence type="ECO:0000313" key="3">
    <source>
        <dbReference type="Proteomes" id="UP000615760"/>
    </source>
</evidence>
<keyword evidence="3" id="KW-1185">Reference proteome</keyword>
<dbReference type="EMBL" id="BMJE01000001">
    <property type="protein sequence ID" value="GGB64191.1"/>
    <property type="molecule type" value="Genomic_DNA"/>
</dbReference>
<dbReference type="Proteomes" id="UP000615760">
    <property type="component" value="Unassembled WGS sequence"/>
</dbReference>
<gene>
    <name evidence="2" type="ORF">GCM10007424_00040</name>
</gene>
<accession>A0ABQ1JAZ8</accession>
<proteinExistence type="predicted"/>